<accession>A0A0F9DRS4</accession>
<dbReference type="EMBL" id="LAZR01027843">
    <property type="protein sequence ID" value="KKL64444.1"/>
    <property type="molecule type" value="Genomic_DNA"/>
</dbReference>
<feature type="domain" description="Transposase IS66 central" evidence="2">
    <location>
        <begin position="31"/>
        <end position="308"/>
    </location>
</feature>
<dbReference type="NCBIfam" id="NF033517">
    <property type="entry name" value="transpos_IS66"/>
    <property type="match status" value="1"/>
</dbReference>
<feature type="region of interest" description="Disordered" evidence="1">
    <location>
        <begin position="233"/>
        <end position="252"/>
    </location>
</feature>
<evidence type="ECO:0000256" key="1">
    <source>
        <dbReference type="SAM" id="MobiDB-lite"/>
    </source>
</evidence>
<dbReference type="Pfam" id="PF03050">
    <property type="entry name" value="DDE_Tnp_IS66"/>
    <property type="match status" value="1"/>
</dbReference>
<dbReference type="PANTHER" id="PTHR33678">
    <property type="entry name" value="BLL1576 PROTEIN"/>
    <property type="match status" value="1"/>
</dbReference>
<dbReference type="InterPro" id="IPR004291">
    <property type="entry name" value="Transposase_IS66_central"/>
</dbReference>
<gene>
    <name evidence="3" type="ORF">LCGC14_2164980</name>
</gene>
<evidence type="ECO:0000259" key="2">
    <source>
        <dbReference type="Pfam" id="PF03050"/>
    </source>
</evidence>
<dbReference type="InterPro" id="IPR052344">
    <property type="entry name" value="Transposase-related"/>
</dbReference>
<reference evidence="3" key="1">
    <citation type="journal article" date="2015" name="Nature">
        <title>Complex archaea that bridge the gap between prokaryotes and eukaryotes.</title>
        <authorList>
            <person name="Spang A."/>
            <person name="Saw J.H."/>
            <person name="Jorgensen S.L."/>
            <person name="Zaremba-Niedzwiedzka K."/>
            <person name="Martijn J."/>
            <person name="Lind A.E."/>
            <person name="van Eijk R."/>
            <person name="Schleper C."/>
            <person name="Guy L."/>
            <person name="Ettema T.J."/>
        </authorList>
    </citation>
    <scope>NUCLEOTIDE SEQUENCE</scope>
</reference>
<comment type="caution">
    <text evidence="3">The sequence shown here is derived from an EMBL/GenBank/DDBJ whole genome shotgun (WGS) entry which is preliminary data.</text>
</comment>
<evidence type="ECO:0000313" key="3">
    <source>
        <dbReference type="EMBL" id="KKL64444.1"/>
    </source>
</evidence>
<sequence>MEVIEHRVEIKKCDACGAVTTAEFPEDITHKVQYGPRLKADAVYIKNYALLSYDRAAELFEDLFGVPLSAGTLVNIDRETGKRLEEVNERIKEAITDSPIVHFDETGMRISGKLHWLHVAGTEVLTYYQPHEKRGSIAFDDIGILPWFEGRAIHDGWRSYFNYSCEHGLCNAHHLRELTAAHEQYEQQWAKQLIEFLLEVKQKRDKSKGKRFAAKTLQGFEQRYLRILDMGIEANPPPAETPGKKKRGRKKKSKVRNLLERLQQHQEAVLAFMYDFSVPFANNLGERDIRMMKVQQKISGTFRSFEGALTFCKIRSYISTSKKKGLNVISCLQDIFAGKHLLPQIC</sequence>
<dbReference type="PANTHER" id="PTHR33678:SF1">
    <property type="entry name" value="BLL1576 PROTEIN"/>
    <property type="match status" value="1"/>
</dbReference>
<protein>
    <recommendedName>
        <fullName evidence="2">Transposase IS66 central domain-containing protein</fullName>
    </recommendedName>
</protein>
<organism evidence="3">
    <name type="scientific">marine sediment metagenome</name>
    <dbReference type="NCBI Taxonomy" id="412755"/>
    <lineage>
        <taxon>unclassified sequences</taxon>
        <taxon>metagenomes</taxon>
        <taxon>ecological metagenomes</taxon>
    </lineage>
</organism>
<dbReference type="AlphaFoldDB" id="A0A0F9DRS4"/>
<name>A0A0F9DRS4_9ZZZZ</name>
<proteinExistence type="predicted"/>